<name>A0A510V204_9CELL</name>
<dbReference type="Proteomes" id="UP000321118">
    <property type="component" value="Unassembled WGS sequence"/>
</dbReference>
<evidence type="ECO:0000313" key="4">
    <source>
        <dbReference type="Proteomes" id="UP000321118"/>
    </source>
</evidence>
<dbReference type="GO" id="GO:0016491">
    <property type="term" value="F:oxidoreductase activity"/>
    <property type="evidence" value="ECO:0007669"/>
    <property type="project" value="UniProtKB-KW"/>
</dbReference>
<dbReference type="Gene3D" id="3.40.50.720">
    <property type="entry name" value="NAD(P)-binding Rossmann-like Domain"/>
    <property type="match status" value="1"/>
</dbReference>
<dbReference type="InterPro" id="IPR002347">
    <property type="entry name" value="SDR_fam"/>
</dbReference>
<dbReference type="CDD" id="cd05233">
    <property type="entry name" value="SDR_c"/>
    <property type="match status" value="1"/>
</dbReference>
<reference evidence="3 4" key="1">
    <citation type="submission" date="2019-07" db="EMBL/GenBank/DDBJ databases">
        <title>Whole genome shotgun sequence of Cellulomonas xylanilytica NBRC 101102.</title>
        <authorList>
            <person name="Hosoyama A."/>
            <person name="Uohara A."/>
            <person name="Ohji S."/>
            <person name="Ichikawa N."/>
        </authorList>
    </citation>
    <scope>NUCLEOTIDE SEQUENCE [LARGE SCALE GENOMIC DNA]</scope>
    <source>
        <strain evidence="3 4">NBRC 101102</strain>
    </source>
</reference>
<dbReference type="EMBL" id="BJUB01000004">
    <property type="protein sequence ID" value="GEK20922.1"/>
    <property type="molecule type" value="Genomic_DNA"/>
</dbReference>
<gene>
    <name evidence="3" type="primary">fabG</name>
    <name evidence="3" type="ORF">CXY01_14420</name>
</gene>
<dbReference type="SUPFAM" id="SSF51735">
    <property type="entry name" value="NAD(P)-binding Rossmann-fold domains"/>
    <property type="match status" value="1"/>
</dbReference>
<proteinExistence type="inferred from homology"/>
<evidence type="ECO:0000313" key="3">
    <source>
        <dbReference type="EMBL" id="GEK20922.1"/>
    </source>
</evidence>
<keyword evidence="2" id="KW-0560">Oxidoreductase</keyword>
<evidence type="ECO:0000256" key="2">
    <source>
        <dbReference type="ARBA" id="ARBA00023002"/>
    </source>
</evidence>
<accession>A0A510V204</accession>
<dbReference type="OrthoDB" id="670853at2"/>
<dbReference type="PANTHER" id="PTHR43669">
    <property type="entry name" value="5-KETO-D-GLUCONATE 5-REDUCTASE"/>
    <property type="match status" value="1"/>
</dbReference>
<dbReference type="InterPro" id="IPR036291">
    <property type="entry name" value="NAD(P)-bd_dom_sf"/>
</dbReference>
<protein>
    <submittedName>
        <fullName evidence="3">3-oxoacyl-ACP reductase</fullName>
    </submittedName>
</protein>
<keyword evidence="4" id="KW-1185">Reference proteome</keyword>
<comment type="caution">
    <text evidence="3">The sequence shown here is derived from an EMBL/GenBank/DDBJ whole genome shotgun (WGS) entry which is preliminary data.</text>
</comment>
<dbReference type="Pfam" id="PF00106">
    <property type="entry name" value="adh_short"/>
    <property type="match status" value="1"/>
</dbReference>
<dbReference type="PANTHER" id="PTHR43669:SF3">
    <property type="entry name" value="ALCOHOL DEHYDROGENASE, PUTATIVE (AFU_ORTHOLOGUE AFUA_3G03445)-RELATED"/>
    <property type="match status" value="1"/>
</dbReference>
<dbReference type="AlphaFoldDB" id="A0A510V204"/>
<dbReference type="RefSeq" id="WP_146926574.1">
    <property type="nucleotide sequence ID" value="NZ_BJUB01000004.1"/>
</dbReference>
<organism evidence="3 4">
    <name type="scientific">Cellulomonas xylanilytica</name>
    <dbReference type="NCBI Taxonomy" id="233583"/>
    <lineage>
        <taxon>Bacteria</taxon>
        <taxon>Bacillati</taxon>
        <taxon>Actinomycetota</taxon>
        <taxon>Actinomycetes</taxon>
        <taxon>Micrococcales</taxon>
        <taxon>Cellulomonadaceae</taxon>
        <taxon>Cellulomonas</taxon>
    </lineage>
</organism>
<evidence type="ECO:0000256" key="1">
    <source>
        <dbReference type="ARBA" id="ARBA00006484"/>
    </source>
</evidence>
<sequence length="258" mass="25698">MELQGSVAVVHGAAGALGSAIVRALARDGATVHLTGRTRAPLDLLAAEVGGTAAQVDATDPQAVAAHLDGLGQVDIAVNTVGADHVQGVPLRELSLDDYLQPIVAMATTQFVTATAAARQMASAGRGVIVILSTTAGRVGLPSDGFGPACAAVEAFARQLATEVGPSGVRVVCVRPDAVPGSVAHGSHAAAMWSRAAHARGSTLQEAIDGGLGVPGALLADELTLDAVGDVVAFLASDRARAMTATVTNVSRGALPDL</sequence>
<dbReference type="PRINTS" id="PR00081">
    <property type="entry name" value="GDHRDH"/>
</dbReference>
<comment type="similarity">
    <text evidence="1">Belongs to the short-chain dehydrogenases/reductases (SDR) family.</text>
</comment>